<dbReference type="PROSITE" id="PS51044">
    <property type="entry name" value="ZF_SP_RING"/>
    <property type="match status" value="1"/>
</dbReference>
<organism evidence="14 15">
    <name type="scientific">Penicillium freii</name>
    <dbReference type="NCBI Taxonomy" id="48697"/>
    <lineage>
        <taxon>Eukaryota</taxon>
        <taxon>Fungi</taxon>
        <taxon>Dikarya</taxon>
        <taxon>Ascomycota</taxon>
        <taxon>Pezizomycotina</taxon>
        <taxon>Eurotiomycetes</taxon>
        <taxon>Eurotiomycetidae</taxon>
        <taxon>Eurotiales</taxon>
        <taxon>Aspergillaceae</taxon>
        <taxon>Penicillium</taxon>
    </lineage>
</organism>
<feature type="region of interest" description="Disordered" evidence="12">
    <location>
        <begin position="398"/>
        <end position="810"/>
    </location>
</feature>
<reference evidence="14 15" key="1">
    <citation type="submission" date="2015-10" db="EMBL/GenBank/DDBJ databases">
        <title>Genome sequencing of Penicillium freii.</title>
        <authorList>
            <person name="Nguyen H.D."/>
            <person name="Visagie C.M."/>
            <person name="Seifert K.A."/>
        </authorList>
    </citation>
    <scope>NUCLEOTIDE SEQUENCE [LARGE SCALE GENOMIC DNA]</scope>
    <source>
        <strain evidence="14 15">DAOM 242723</strain>
    </source>
</reference>
<feature type="compositionally biased region" description="Polar residues" evidence="12">
    <location>
        <begin position="1"/>
        <end position="30"/>
    </location>
</feature>
<dbReference type="InterPro" id="IPR026846">
    <property type="entry name" value="Nse2(Mms21)"/>
</dbReference>
<evidence type="ECO:0000256" key="11">
    <source>
        <dbReference type="SAM" id="Coils"/>
    </source>
</evidence>
<keyword evidence="6 10" id="KW-0863">Zinc-finger</keyword>
<dbReference type="GO" id="GO:0030915">
    <property type="term" value="C:Smc5-Smc6 complex"/>
    <property type="evidence" value="ECO:0007669"/>
    <property type="project" value="InterPro"/>
</dbReference>
<evidence type="ECO:0000256" key="4">
    <source>
        <dbReference type="ARBA" id="ARBA00022679"/>
    </source>
</evidence>
<evidence type="ECO:0000256" key="7">
    <source>
        <dbReference type="ARBA" id="ARBA00022786"/>
    </source>
</evidence>
<proteinExistence type="inferred from homology"/>
<feature type="region of interest" description="Disordered" evidence="12">
    <location>
        <begin position="1"/>
        <end position="49"/>
    </location>
</feature>
<dbReference type="UniPathway" id="UPA00886"/>
<keyword evidence="4" id="KW-0808">Transferase</keyword>
<evidence type="ECO:0000256" key="1">
    <source>
        <dbReference type="ARBA" id="ARBA00004123"/>
    </source>
</evidence>
<accession>A0A101MFG9</accession>
<evidence type="ECO:0000256" key="6">
    <source>
        <dbReference type="ARBA" id="ARBA00022771"/>
    </source>
</evidence>
<dbReference type="GO" id="GO:0008270">
    <property type="term" value="F:zinc ion binding"/>
    <property type="evidence" value="ECO:0007669"/>
    <property type="project" value="UniProtKB-KW"/>
</dbReference>
<feature type="compositionally biased region" description="Acidic residues" evidence="12">
    <location>
        <begin position="600"/>
        <end position="694"/>
    </location>
</feature>
<dbReference type="SUPFAM" id="SSF57850">
    <property type="entry name" value="RING/U-box"/>
    <property type="match status" value="1"/>
</dbReference>
<evidence type="ECO:0000256" key="9">
    <source>
        <dbReference type="ARBA" id="ARBA00023242"/>
    </source>
</evidence>
<keyword evidence="8" id="KW-0862">Zinc</keyword>
<keyword evidence="7" id="KW-0833">Ubl conjugation pathway</keyword>
<feature type="compositionally biased region" description="Acidic residues" evidence="12">
    <location>
        <begin position="703"/>
        <end position="715"/>
    </location>
</feature>
<keyword evidence="11" id="KW-0175">Coiled coil</keyword>
<comment type="pathway">
    <text evidence="2">Protein modification; protein sumoylation.</text>
</comment>
<dbReference type="AlphaFoldDB" id="A0A101MFG9"/>
<keyword evidence="15" id="KW-1185">Reference proteome</keyword>
<dbReference type="EMBL" id="LLXE01000214">
    <property type="protein sequence ID" value="KUM59642.1"/>
    <property type="molecule type" value="Genomic_DNA"/>
</dbReference>
<dbReference type="Pfam" id="PF11789">
    <property type="entry name" value="zf-Nse"/>
    <property type="match status" value="1"/>
</dbReference>
<dbReference type="GO" id="GO:0000724">
    <property type="term" value="P:double-strand break repair via homologous recombination"/>
    <property type="evidence" value="ECO:0007669"/>
    <property type="project" value="InterPro"/>
</dbReference>
<dbReference type="PANTHER" id="PTHR21330:SF1">
    <property type="entry name" value="E3 SUMO-PROTEIN LIGASE NSE2"/>
    <property type="match status" value="1"/>
</dbReference>
<evidence type="ECO:0000256" key="10">
    <source>
        <dbReference type="PROSITE-ProRule" id="PRU00452"/>
    </source>
</evidence>
<dbReference type="Proteomes" id="UP000055045">
    <property type="component" value="Unassembled WGS sequence"/>
</dbReference>
<evidence type="ECO:0000256" key="8">
    <source>
        <dbReference type="ARBA" id="ARBA00022833"/>
    </source>
</evidence>
<feature type="compositionally biased region" description="Acidic residues" evidence="12">
    <location>
        <begin position="772"/>
        <end position="790"/>
    </location>
</feature>
<evidence type="ECO:0000256" key="12">
    <source>
        <dbReference type="SAM" id="MobiDB-lite"/>
    </source>
</evidence>
<dbReference type="InterPro" id="IPR013083">
    <property type="entry name" value="Znf_RING/FYVE/PHD"/>
</dbReference>
<sequence length="810" mass="91892">MSATPSRRPSAHPQSAQSRRRNATQTSVSEATPLPEYETPEAPLTAESQRQIAALLASQHLRTLRTHLQHATEKLTHSGGEVNERLSDARIRYEKLKEARRRQGDEDVDDDESNEEYQRLAEAETRVNAITAQMEEKTRLIVDSEIKLQGLTDAMGQIEREEGETVAAALGVRQTRQQRARQRANADEDADGTEDPTDGDYEDEQEREMRERNAQNPPSRKLVDKLTEGVQKWDELSLTERYASNNSYIGFYRMVHDSKFPGDDVPPLPHSSTWFEHMEDANTQSGAPARTRNQNRRASPAGSDDDIAIERERISLKCPLTLTPYQDPVTSTKCPHSFEREAIMDMIKRSPTTIAPPASRRGQRRVHVVKCPVCSIPLTAEDLRPDPVLLRRVRRAQELQEREEEDDHLEGDGRKQKDRSTGITLGSDVESDDDAMDVDAPPPSQHIKMEPLSQAAPAAQSDDESSDDVESQNDEVEDADNVEGESQEGEDEEDEDEEEQNEEGESEEVEIDEEQNEEVEMEEPDNQQGKNGEEENEENEEVEIEQQQDQEVDIAEPDYEQTRNEEVEMEEPDNAESENEEGENEEVEIDGLTNEKAGNEDVEIEEPDNEEEIEEPDNEEDIEDPDNEEVETDEVDIEQGQNEEEQNEEVETNEVDIEQGQNEEEQNEEMEVEEPENEDRNEEVDEEEPDEEAQNEERHSEEENGDVQDENEDVQSEQGQNEPVDSQKDVQDENEDVQSEQGQNEPVDSQMDVQQVDMQGEKGQNKDTSNTDTEDSADSADSEATDSDSDIELKVESGSEDEEVESQESD</sequence>
<keyword evidence="5" id="KW-0479">Metal-binding</keyword>
<evidence type="ECO:0000256" key="2">
    <source>
        <dbReference type="ARBA" id="ARBA00004718"/>
    </source>
</evidence>
<dbReference type="Gene3D" id="3.30.40.10">
    <property type="entry name" value="Zinc/RING finger domain, C3HC4 (zinc finger)"/>
    <property type="match status" value="1"/>
</dbReference>
<evidence type="ECO:0000256" key="5">
    <source>
        <dbReference type="ARBA" id="ARBA00022723"/>
    </source>
</evidence>
<feature type="domain" description="SP-RING-type" evidence="13">
    <location>
        <begin position="303"/>
        <end position="398"/>
    </location>
</feature>
<feature type="compositionally biased region" description="Acidic residues" evidence="12">
    <location>
        <begin position="567"/>
        <end position="589"/>
    </location>
</feature>
<feature type="region of interest" description="Disordered" evidence="12">
    <location>
        <begin position="283"/>
        <end position="308"/>
    </location>
</feature>
<keyword evidence="9" id="KW-0539">Nucleus</keyword>
<feature type="compositionally biased region" description="Basic and acidic residues" evidence="12">
    <location>
        <begin position="410"/>
        <end position="420"/>
    </location>
</feature>
<name>A0A101MFG9_PENFR</name>
<protein>
    <recommendedName>
        <fullName evidence="13">SP-RING-type domain-containing protein</fullName>
    </recommendedName>
</protein>
<dbReference type="GO" id="GO:0016925">
    <property type="term" value="P:protein sumoylation"/>
    <property type="evidence" value="ECO:0007669"/>
    <property type="project" value="UniProtKB-UniPathway"/>
</dbReference>
<feature type="compositionally biased region" description="Acidic residues" evidence="12">
    <location>
        <begin position="187"/>
        <end position="206"/>
    </location>
</feature>
<evidence type="ECO:0000259" key="13">
    <source>
        <dbReference type="PROSITE" id="PS51044"/>
    </source>
</evidence>
<feature type="compositionally biased region" description="Acidic residues" evidence="12">
    <location>
        <begin position="798"/>
        <end position="810"/>
    </location>
</feature>
<comment type="caution">
    <text evidence="14">The sequence shown here is derived from an EMBL/GenBank/DDBJ whole genome shotgun (WGS) entry which is preliminary data.</text>
</comment>
<gene>
    <name evidence="14" type="ORF">ACN42_g7501</name>
</gene>
<comment type="similarity">
    <text evidence="3">Belongs to the NSE2 family.</text>
</comment>
<dbReference type="InterPro" id="IPR004181">
    <property type="entry name" value="Znf_MIZ"/>
</dbReference>
<dbReference type="GO" id="GO:0005634">
    <property type="term" value="C:nucleus"/>
    <property type="evidence" value="ECO:0007669"/>
    <property type="project" value="UniProtKB-SubCell"/>
</dbReference>
<evidence type="ECO:0000313" key="14">
    <source>
        <dbReference type="EMBL" id="KUM59642.1"/>
    </source>
</evidence>
<dbReference type="PANTHER" id="PTHR21330">
    <property type="entry name" value="E3 SUMO-PROTEIN LIGASE NSE2"/>
    <property type="match status" value="1"/>
</dbReference>
<dbReference type="STRING" id="48697.A0A101MFG9"/>
<dbReference type="GO" id="GO:0061665">
    <property type="term" value="F:SUMO ligase activity"/>
    <property type="evidence" value="ECO:0007669"/>
    <property type="project" value="TreeGrafter"/>
</dbReference>
<evidence type="ECO:0000313" key="15">
    <source>
        <dbReference type="Proteomes" id="UP000055045"/>
    </source>
</evidence>
<feature type="coiled-coil region" evidence="11">
    <location>
        <begin position="86"/>
        <end position="140"/>
    </location>
</feature>
<evidence type="ECO:0000256" key="3">
    <source>
        <dbReference type="ARBA" id="ARBA00008212"/>
    </source>
</evidence>
<feature type="compositionally biased region" description="Acidic residues" evidence="12">
    <location>
        <begin position="461"/>
        <end position="525"/>
    </location>
</feature>
<dbReference type="CDD" id="cd16651">
    <property type="entry name" value="SPL-RING_NSE2"/>
    <property type="match status" value="1"/>
</dbReference>
<comment type="subcellular location">
    <subcellularLocation>
        <location evidence="1">Nucleus</location>
    </subcellularLocation>
</comment>
<feature type="region of interest" description="Disordered" evidence="12">
    <location>
        <begin position="171"/>
        <end position="224"/>
    </location>
</feature>
<feature type="compositionally biased region" description="Acidic residues" evidence="12">
    <location>
        <begin position="534"/>
        <end position="559"/>
    </location>
</feature>